<reference evidence="1" key="1">
    <citation type="journal article" date="2019" name="Database">
        <title>The radish genome database (RadishGD): an integrated information resource for radish genomics.</title>
        <authorList>
            <person name="Yu H.J."/>
            <person name="Baek S."/>
            <person name="Lee Y.J."/>
            <person name="Cho A."/>
            <person name="Mun J.H."/>
        </authorList>
    </citation>
    <scope>NUCLEOTIDE SEQUENCE [LARGE SCALE GENOMIC DNA]</scope>
    <source>
        <strain evidence="1">cv. WK10039</strain>
    </source>
</reference>
<accession>A0A9W3DE11</accession>
<dbReference type="RefSeq" id="XP_056861978.1">
    <property type="nucleotide sequence ID" value="XM_057005998.1"/>
</dbReference>
<name>A0A9W3DE11_RAPSA</name>
<proteinExistence type="predicted"/>
<gene>
    <name evidence="2" type="primary">LOC108844865</name>
</gene>
<dbReference type="AlphaFoldDB" id="A0A9W3DE11"/>
<dbReference type="PANTHER" id="PTHR35687">
    <property type="entry name" value="OS07G0516700 PROTEIN"/>
    <property type="match status" value="1"/>
</dbReference>
<dbReference type="GeneID" id="108844865"/>
<dbReference type="KEGG" id="rsz:108844865"/>
<evidence type="ECO:0000313" key="1">
    <source>
        <dbReference type="Proteomes" id="UP000504610"/>
    </source>
</evidence>
<protein>
    <submittedName>
        <fullName evidence="2">Uncharacterized protein LOC108844865</fullName>
    </submittedName>
</protein>
<dbReference type="Proteomes" id="UP000504610">
    <property type="component" value="Chromosome 3"/>
</dbReference>
<dbReference type="OrthoDB" id="1909082at2759"/>
<dbReference type="PANTHER" id="PTHR35687:SF10">
    <property type="entry name" value="(RAPE) HYPOTHETICAL PROTEIN"/>
    <property type="match status" value="1"/>
</dbReference>
<sequence length="180" mass="20761">MSKQPGLNHKYYSYSHTQQLIIPTWSLSCPCLPSLYIYVYSLLLACTIFLNTSKDKTHEDQSTAVMAKNGPYVYTKIEKEDPQELIHRRAQFLIHKVLERADNKTRQQHQRKRSSGPLIIIRVAGIRMRIGKKLRKLRKNNSCVCKNLVSRLIKSVKRFLSSSSSSRTISDLPPLFSLQV</sequence>
<keyword evidence="1" id="KW-1185">Reference proteome</keyword>
<dbReference type="PROSITE" id="PS51257">
    <property type="entry name" value="PROKAR_LIPOPROTEIN"/>
    <property type="match status" value="1"/>
</dbReference>
<evidence type="ECO:0000313" key="2">
    <source>
        <dbReference type="RefSeq" id="XP_056861978.1"/>
    </source>
</evidence>
<reference evidence="2" key="2">
    <citation type="submission" date="2025-08" db="UniProtKB">
        <authorList>
            <consortium name="RefSeq"/>
        </authorList>
    </citation>
    <scope>IDENTIFICATION</scope>
    <source>
        <tissue evidence="2">Leaf</tissue>
    </source>
</reference>
<organism evidence="1 2">
    <name type="scientific">Raphanus sativus</name>
    <name type="common">Radish</name>
    <name type="synonym">Raphanus raphanistrum var. sativus</name>
    <dbReference type="NCBI Taxonomy" id="3726"/>
    <lineage>
        <taxon>Eukaryota</taxon>
        <taxon>Viridiplantae</taxon>
        <taxon>Streptophyta</taxon>
        <taxon>Embryophyta</taxon>
        <taxon>Tracheophyta</taxon>
        <taxon>Spermatophyta</taxon>
        <taxon>Magnoliopsida</taxon>
        <taxon>eudicotyledons</taxon>
        <taxon>Gunneridae</taxon>
        <taxon>Pentapetalae</taxon>
        <taxon>rosids</taxon>
        <taxon>malvids</taxon>
        <taxon>Brassicales</taxon>
        <taxon>Brassicaceae</taxon>
        <taxon>Brassiceae</taxon>
        <taxon>Raphanus</taxon>
    </lineage>
</organism>